<reference evidence="3" key="1">
    <citation type="submission" date="2022-04" db="EMBL/GenBank/DDBJ databases">
        <title>A functionally conserved STORR gene fusion in Papaver species that diverged 16.8 million years ago.</title>
        <authorList>
            <person name="Catania T."/>
        </authorList>
    </citation>
    <scope>NUCLEOTIDE SEQUENCE</scope>
    <source>
        <strain evidence="3">S-188037</strain>
    </source>
</reference>
<dbReference type="InterPro" id="IPR057612">
    <property type="entry name" value="Ig_PIFI"/>
</dbReference>
<comment type="caution">
    <text evidence="3">The sequence shown here is derived from an EMBL/GenBank/DDBJ whole genome shotgun (WGS) entry which is preliminary data.</text>
</comment>
<evidence type="ECO:0000259" key="2">
    <source>
        <dbReference type="Pfam" id="PF25419"/>
    </source>
</evidence>
<feature type="region of interest" description="Disordered" evidence="1">
    <location>
        <begin position="125"/>
        <end position="145"/>
    </location>
</feature>
<sequence length="145" mass="16384">APLFYKLQFLHNGEKLTLFYNPIAKGGFNQPIMCGGEPRSMLKKTCGKWNGPYKLQFEGPKAWRNKPLAFFNEGLAEELSRDGACERAIFLDSDIVPTRYRMIGNLNVEGVIELCNRMHRSNSPEYNPLANVDDGSCSPYSDSEE</sequence>
<feature type="domain" description="PIFI-like Ig-like" evidence="2">
    <location>
        <begin position="48"/>
        <end position="79"/>
    </location>
</feature>
<dbReference type="EMBL" id="JAJJMB010007708">
    <property type="protein sequence ID" value="KAI3928691.1"/>
    <property type="molecule type" value="Genomic_DNA"/>
</dbReference>
<keyword evidence="4" id="KW-1185">Reference proteome</keyword>
<accession>A0AAD4T008</accession>
<evidence type="ECO:0000313" key="4">
    <source>
        <dbReference type="Proteomes" id="UP001202328"/>
    </source>
</evidence>
<feature type="non-terminal residue" evidence="3">
    <location>
        <position position="1"/>
    </location>
</feature>
<protein>
    <recommendedName>
        <fullName evidence="2">PIFI-like Ig-like domain-containing protein</fullName>
    </recommendedName>
</protein>
<proteinExistence type="predicted"/>
<organism evidence="3 4">
    <name type="scientific">Papaver atlanticum</name>
    <dbReference type="NCBI Taxonomy" id="357466"/>
    <lineage>
        <taxon>Eukaryota</taxon>
        <taxon>Viridiplantae</taxon>
        <taxon>Streptophyta</taxon>
        <taxon>Embryophyta</taxon>
        <taxon>Tracheophyta</taxon>
        <taxon>Spermatophyta</taxon>
        <taxon>Magnoliopsida</taxon>
        <taxon>Ranunculales</taxon>
        <taxon>Papaveraceae</taxon>
        <taxon>Papaveroideae</taxon>
        <taxon>Papaver</taxon>
    </lineage>
</organism>
<gene>
    <name evidence="3" type="ORF">MKW98_024292</name>
</gene>
<name>A0AAD4T008_9MAGN</name>
<dbReference type="Pfam" id="PF25419">
    <property type="entry name" value="Ig_PIFI"/>
    <property type="match status" value="1"/>
</dbReference>
<dbReference type="AlphaFoldDB" id="A0AAD4T008"/>
<evidence type="ECO:0000256" key="1">
    <source>
        <dbReference type="SAM" id="MobiDB-lite"/>
    </source>
</evidence>
<dbReference type="Proteomes" id="UP001202328">
    <property type="component" value="Unassembled WGS sequence"/>
</dbReference>
<evidence type="ECO:0000313" key="3">
    <source>
        <dbReference type="EMBL" id="KAI3928691.1"/>
    </source>
</evidence>